<gene>
    <name evidence="1" type="ORF">CVS89_03565</name>
</gene>
<protein>
    <submittedName>
        <fullName evidence="1">Uncharacterized protein</fullName>
    </submittedName>
</protein>
<accession>A0A7S9X500</accession>
<reference evidence="1 2" key="2">
    <citation type="journal article" date="2020" name="Microb. Genom.">
        <title>Analysis of complete Campylobacter concisus genomes identifies genomospecies features, secretion systems and novel plasmids and their association with severe ulcerative colitis.</title>
        <authorList>
            <person name="Liu F."/>
            <person name="Chen S."/>
            <person name="Luu L.D.W."/>
            <person name="Lee S.A."/>
            <person name="Tay A.C.Y."/>
            <person name="Wu R."/>
            <person name="Riordan S.M."/>
            <person name="Lan R."/>
            <person name="Liu L."/>
            <person name="Zhang L."/>
        </authorList>
    </citation>
    <scope>NUCLEOTIDE SEQUENCE [LARGE SCALE GENOMIC DNA]</scope>
    <source>
        <strain evidence="1 2">H16O-S1</strain>
    </source>
</reference>
<organism evidence="1 2">
    <name type="scientific">Campylobacter concisus</name>
    <dbReference type="NCBI Taxonomy" id="199"/>
    <lineage>
        <taxon>Bacteria</taxon>
        <taxon>Pseudomonadati</taxon>
        <taxon>Campylobacterota</taxon>
        <taxon>Epsilonproteobacteria</taxon>
        <taxon>Campylobacterales</taxon>
        <taxon>Campylobacteraceae</taxon>
        <taxon>Campylobacter</taxon>
    </lineage>
</organism>
<dbReference type="AlphaFoldDB" id="A0A7S9X500"/>
<evidence type="ECO:0000313" key="1">
    <source>
        <dbReference type="EMBL" id="QPH97359.1"/>
    </source>
</evidence>
<proteinExistence type="predicted"/>
<name>A0A7S9X500_9BACT</name>
<dbReference type="EMBL" id="CP049263">
    <property type="protein sequence ID" value="QPH97359.1"/>
    <property type="molecule type" value="Genomic_DNA"/>
</dbReference>
<dbReference type="Proteomes" id="UP000594571">
    <property type="component" value="Chromosome"/>
</dbReference>
<sequence>MVAIASTLTLSLSTILFDIFSKKVSLKNTKEVRKALALKGYTFSFACPWQDAIMLVTLRRL</sequence>
<reference evidence="1 2" key="1">
    <citation type="journal article" date="2018" name="Emerg. Microbes Infect.">
        <title>Genomic analysis of oral Campylobacter concisus strains identified a potential bacterial molecular marker associated with active Crohn's disease.</title>
        <authorList>
            <person name="Liu F."/>
            <person name="Ma R."/>
            <person name="Tay C.Y.A."/>
            <person name="Octavia S."/>
            <person name="Lan R."/>
            <person name="Chung H.K.L."/>
            <person name="Riordan S.M."/>
            <person name="Grimm M.C."/>
            <person name="Leong R.W."/>
            <person name="Tanaka M.M."/>
            <person name="Connor S."/>
            <person name="Zhang L."/>
        </authorList>
    </citation>
    <scope>NUCLEOTIDE SEQUENCE [LARGE SCALE GENOMIC DNA]</scope>
    <source>
        <strain evidence="1 2">H16O-S1</strain>
    </source>
</reference>
<dbReference type="RefSeq" id="WP_103590794.1">
    <property type="nucleotide sequence ID" value="NZ_CABPUB010000029.1"/>
</dbReference>
<evidence type="ECO:0000313" key="2">
    <source>
        <dbReference type="Proteomes" id="UP000594571"/>
    </source>
</evidence>